<keyword evidence="3" id="KW-0804">Transcription</keyword>
<comment type="caution">
    <text evidence="5">The sequence shown here is derived from an EMBL/GenBank/DDBJ whole genome shotgun (WGS) entry which is preliminary data.</text>
</comment>
<evidence type="ECO:0000313" key="5">
    <source>
        <dbReference type="EMBL" id="GAA0765772.1"/>
    </source>
</evidence>
<dbReference type="PROSITE" id="PS01124">
    <property type="entry name" value="HTH_ARAC_FAMILY_2"/>
    <property type="match status" value="1"/>
</dbReference>
<keyword evidence="1" id="KW-0805">Transcription regulation</keyword>
<dbReference type="InterPro" id="IPR035418">
    <property type="entry name" value="AraC-bd_2"/>
</dbReference>
<dbReference type="Gene3D" id="1.10.10.60">
    <property type="entry name" value="Homeodomain-like"/>
    <property type="match status" value="1"/>
</dbReference>
<dbReference type="InterPro" id="IPR018060">
    <property type="entry name" value="HTH_AraC"/>
</dbReference>
<evidence type="ECO:0000256" key="3">
    <source>
        <dbReference type="ARBA" id="ARBA00023163"/>
    </source>
</evidence>
<dbReference type="Pfam" id="PF14525">
    <property type="entry name" value="AraC_binding_2"/>
    <property type="match status" value="1"/>
</dbReference>
<keyword evidence="6" id="KW-1185">Reference proteome</keyword>
<dbReference type="RefSeq" id="WP_141286782.1">
    <property type="nucleotide sequence ID" value="NZ_BAAAEW010000042.1"/>
</dbReference>
<dbReference type="Pfam" id="PF12833">
    <property type="entry name" value="HTH_18"/>
    <property type="match status" value="1"/>
</dbReference>
<dbReference type="PANTHER" id="PTHR46796">
    <property type="entry name" value="HTH-TYPE TRANSCRIPTIONAL ACTIVATOR RHAS-RELATED"/>
    <property type="match status" value="1"/>
</dbReference>
<dbReference type="EMBL" id="BAAAEW010000042">
    <property type="protein sequence ID" value="GAA0765772.1"/>
    <property type="molecule type" value="Genomic_DNA"/>
</dbReference>
<keyword evidence="2" id="KW-0238">DNA-binding</keyword>
<organism evidence="5 6">
    <name type="scientific">Ideonella azotifigens</name>
    <dbReference type="NCBI Taxonomy" id="513160"/>
    <lineage>
        <taxon>Bacteria</taxon>
        <taxon>Pseudomonadati</taxon>
        <taxon>Pseudomonadota</taxon>
        <taxon>Betaproteobacteria</taxon>
        <taxon>Burkholderiales</taxon>
        <taxon>Sphaerotilaceae</taxon>
        <taxon>Ideonella</taxon>
    </lineage>
</organism>
<evidence type="ECO:0000313" key="6">
    <source>
        <dbReference type="Proteomes" id="UP001500279"/>
    </source>
</evidence>
<reference evidence="6" key="1">
    <citation type="journal article" date="2019" name="Int. J. Syst. Evol. Microbiol.">
        <title>The Global Catalogue of Microorganisms (GCM) 10K type strain sequencing project: providing services to taxonomists for standard genome sequencing and annotation.</title>
        <authorList>
            <consortium name="The Broad Institute Genomics Platform"/>
            <consortium name="The Broad Institute Genome Sequencing Center for Infectious Disease"/>
            <person name="Wu L."/>
            <person name="Ma J."/>
        </authorList>
    </citation>
    <scope>NUCLEOTIDE SEQUENCE [LARGE SCALE GENOMIC DNA]</scope>
    <source>
        <strain evidence="6">JCM 15503</strain>
    </source>
</reference>
<evidence type="ECO:0000256" key="1">
    <source>
        <dbReference type="ARBA" id="ARBA00023015"/>
    </source>
</evidence>
<protein>
    <submittedName>
        <fullName evidence="5">Helix-turn-helix domain-containing protein</fullName>
    </submittedName>
</protein>
<evidence type="ECO:0000259" key="4">
    <source>
        <dbReference type="PROSITE" id="PS01124"/>
    </source>
</evidence>
<evidence type="ECO:0000256" key="2">
    <source>
        <dbReference type="ARBA" id="ARBA00023125"/>
    </source>
</evidence>
<dbReference type="Proteomes" id="UP001500279">
    <property type="component" value="Unassembled WGS sequence"/>
</dbReference>
<gene>
    <name evidence="5" type="ORF">GCM10009107_53210</name>
</gene>
<dbReference type="InterPro" id="IPR020449">
    <property type="entry name" value="Tscrpt_reg_AraC-type_HTH"/>
</dbReference>
<name>A0ABP3VRI3_9BURK</name>
<dbReference type="SMART" id="SM00342">
    <property type="entry name" value="HTH_ARAC"/>
    <property type="match status" value="1"/>
</dbReference>
<proteinExistence type="predicted"/>
<dbReference type="InterPro" id="IPR050204">
    <property type="entry name" value="AraC_XylS_family_regulators"/>
</dbReference>
<dbReference type="PRINTS" id="PR00032">
    <property type="entry name" value="HTHARAC"/>
</dbReference>
<sequence length="333" mass="36686">MNVAVEFSTLLVPPNKRVARWTEAAFDRFVESAFEVLDEDGFIATMRNRELAQLSLTRIDSAGHSRKRVTRSQHQVARAAEDFVLVSIQLEGGCRVVQGNREAILAPGQFAIYDSTRPYELILEEDYQQAVLRVPRAALLSRLGDADLTALAVAAEALPARMLNQMVRCACDSNAPLSSAQSLDVADGVMSVLTSGLRGLQGEPDVTSGAGARQIARVKSHVAENLGDPQLTVGRIALFLGLSVSYLHKIFRSEGTTLERWIWEMRLAACQRALRDPRWSARTISDIAFSFGFSDAAHFSRSFHRRFAITPRAWRQADDAPGSSRPSVSDDAR</sequence>
<dbReference type="InterPro" id="IPR009057">
    <property type="entry name" value="Homeodomain-like_sf"/>
</dbReference>
<dbReference type="PANTHER" id="PTHR46796:SF6">
    <property type="entry name" value="ARAC SUBFAMILY"/>
    <property type="match status" value="1"/>
</dbReference>
<accession>A0ABP3VRI3</accession>
<dbReference type="SUPFAM" id="SSF46689">
    <property type="entry name" value="Homeodomain-like"/>
    <property type="match status" value="1"/>
</dbReference>
<feature type="domain" description="HTH araC/xylS-type" evidence="4">
    <location>
        <begin position="216"/>
        <end position="317"/>
    </location>
</feature>